<dbReference type="InterPro" id="IPR013022">
    <property type="entry name" value="Xyl_isomerase-like_TIM-brl"/>
</dbReference>
<dbReference type="EMBL" id="JBHSQO010000075">
    <property type="protein sequence ID" value="MFC6094798.1"/>
    <property type="molecule type" value="Genomic_DNA"/>
</dbReference>
<dbReference type="InterPro" id="IPR036237">
    <property type="entry name" value="Xyl_isomerase-like_sf"/>
</dbReference>
<dbReference type="RefSeq" id="WP_380643397.1">
    <property type="nucleotide sequence ID" value="NZ_JBHSQO010000075.1"/>
</dbReference>
<proteinExistence type="predicted"/>
<dbReference type="SUPFAM" id="SSF51658">
    <property type="entry name" value="Xylose isomerase-like"/>
    <property type="match status" value="1"/>
</dbReference>
<dbReference type="Proteomes" id="UP001596220">
    <property type="component" value="Unassembled WGS sequence"/>
</dbReference>
<comment type="caution">
    <text evidence="2">The sequence shown here is derived from an EMBL/GenBank/DDBJ whole genome shotgun (WGS) entry which is preliminary data.</text>
</comment>
<dbReference type="PANTHER" id="PTHR12110">
    <property type="entry name" value="HYDROXYPYRUVATE ISOMERASE"/>
    <property type="match status" value="1"/>
</dbReference>
<keyword evidence="3" id="KW-1185">Reference proteome</keyword>
<gene>
    <name evidence="2" type="ORF">ACFP3R_36520</name>
</gene>
<organism evidence="2 3">
    <name type="scientific">Saccharothrix lopnurensis</name>
    <dbReference type="NCBI Taxonomy" id="1670621"/>
    <lineage>
        <taxon>Bacteria</taxon>
        <taxon>Bacillati</taxon>
        <taxon>Actinomycetota</taxon>
        <taxon>Actinomycetes</taxon>
        <taxon>Pseudonocardiales</taxon>
        <taxon>Pseudonocardiaceae</taxon>
        <taxon>Saccharothrix</taxon>
    </lineage>
</organism>
<dbReference type="Gene3D" id="3.20.20.150">
    <property type="entry name" value="Divalent-metal-dependent TIM barrel enzymes"/>
    <property type="match status" value="1"/>
</dbReference>
<sequence length="296" mass="31938">MSSLRFGYGTNGFGDHTLADAVAVLADLGYDGVAVTLDARHLDPFADDLPRRLATLRWLLDRTGMAVVVETGGRYLLDPWREHQPTLMSAHGAQRRLDLLRRAVHIGADLGAEAVSFRSGTADPGSDPATNRDRLARGCAAVLRSAAVAGVSVGLEPGPGMFVDTLDSFDELVTRFDLDLGLTLDVGHCRCPGPRPVADCVRRALPRLVHVQVEDVRRGAHEHLEFGAGDLDFPPVLAALEEGGYRGLVSVELPCHSHAAPEAARRSWEFLRLRGGRRDHGRAAWTGDDPAGRRPG</sequence>
<reference evidence="3" key="1">
    <citation type="journal article" date="2019" name="Int. J. Syst. Evol. Microbiol.">
        <title>The Global Catalogue of Microorganisms (GCM) 10K type strain sequencing project: providing services to taxonomists for standard genome sequencing and annotation.</title>
        <authorList>
            <consortium name="The Broad Institute Genomics Platform"/>
            <consortium name="The Broad Institute Genome Sequencing Center for Infectious Disease"/>
            <person name="Wu L."/>
            <person name="Ma J."/>
        </authorList>
    </citation>
    <scope>NUCLEOTIDE SEQUENCE [LARGE SCALE GENOMIC DNA]</scope>
    <source>
        <strain evidence="3">CGMCC 4.7246</strain>
    </source>
</reference>
<keyword evidence="2" id="KW-0413">Isomerase</keyword>
<dbReference type="GO" id="GO:0016853">
    <property type="term" value="F:isomerase activity"/>
    <property type="evidence" value="ECO:0007669"/>
    <property type="project" value="UniProtKB-KW"/>
</dbReference>
<protein>
    <submittedName>
        <fullName evidence="2">Sugar phosphate isomerase/epimerase family protein</fullName>
    </submittedName>
</protein>
<accession>A0ABW1PGN0</accession>
<dbReference type="InterPro" id="IPR050312">
    <property type="entry name" value="IolE/XylAMocC-like"/>
</dbReference>
<evidence type="ECO:0000313" key="3">
    <source>
        <dbReference type="Proteomes" id="UP001596220"/>
    </source>
</evidence>
<dbReference type="PANTHER" id="PTHR12110:SF52">
    <property type="entry name" value="XYLOSE ISOMERASE"/>
    <property type="match status" value="1"/>
</dbReference>
<name>A0ABW1PGN0_9PSEU</name>
<dbReference type="Pfam" id="PF01261">
    <property type="entry name" value="AP_endonuc_2"/>
    <property type="match status" value="1"/>
</dbReference>
<evidence type="ECO:0000313" key="2">
    <source>
        <dbReference type="EMBL" id="MFC6094798.1"/>
    </source>
</evidence>
<feature type="domain" description="Xylose isomerase-like TIM barrel" evidence="1">
    <location>
        <begin position="23"/>
        <end position="272"/>
    </location>
</feature>
<evidence type="ECO:0000259" key="1">
    <source>
        <dbReference type="Pfam" id="PF01261"/>
    </source>
</evidence>